<evidence type="ECO:0000313" key="2">
    <source>
        <dbReference type="EMBL" id="ADM10479.1"/>
    </source>
</evidence>
<evidence type="ECO:0000313" key="3">
    <source>
        <dbReference type="Proteomes" id="UP000001302"/>
    </source>
</evidence>
<name>E0TEZ2_PARBH</name>
<dbReference type="HOGENOM" id="CLU_2651146_0_0_5"/>
<dbReference type="Proteomes" id="UP000001302">
    <property type="component" value="Chromosome"/>
</dbReference>
<dbReference type="KEGG" id="pbr:PB2503_12184"/>
<evidence type="ECO:0000256" key="1">
    <source>
        <dbReference type="SAM" id="MobiDB-lite"/>
    </source>
</evidence>
<accession>E0TEZ2</accession>
<proteinExistence type="predicted"/>
<dbReference type="EMBL" id="CP002156">
    <property type="protein sequence ID" value="ADM10479.1"/>
    <property type="molecule type" value="Genomic_DNA"/>
</dbReference>
<reference evidence="2 3" key="2">
    <citation type="journal article" date="2011" name="J. Bacteriol.">
        <title>Complete genome sequence of strain HTCC2503T of Parvularcula bermudensis, the type species of the order "Parvularculales" in the class Alphaproteobacteria.</title>
        <authorList>
            <person name="Oh H.M."/>
            <person name="Kang I."/>
            <person name="Vergin K.L."/>
            <person name="Kang D."/>
            <person name="Rhee K.H."/>
            <person name="Giovannoni S.J."/>
            <person name="Cho J.C."/>
        </authorList>
    </citation>
    <scope>NUCLEOTIDE SEQUENCE [LARGE SCALE GENOMIC DNA]</scope>
    <source>
        <strain evidence="3">ATCC BAA-594 / HTCC2503 / KCTC 12087</strain>
    </source>
</reference>
<sequence>MTRSVYLGLMHLLSAYASTDQPAPQTVDWPSGCFELPFDENPDGSAPIACTATNGQNSDQQDDNKSDDEDDTPKSN</sequence>
<gene>
    <name evidence="2" type="ordered locus">PB2503_12184</name>
</gene>
<reference evidence="3" key="1">
    <citation type="submission" date="2010-08" db="EMBL/GenBank/DDBJ databases">
        <title>Genome sequence of Parvularcula bermudensis HTCC2503.</title>
        <authorList>
            <person name="Kang D.-M."/>
            <person name="Oh H.-M."/>
            <person name="Cho J.-C."/>
        </authorList>
    </citation>
    <scope>NUCLEOTIDE SEQUENCE [LARGE SCALE GENOMIC DNA]</scope>
    <source>
        <strain evidence="3">ATCC BAA-594 / HTCC2503 / KCTC 12087</strain>
    </source>
</reference>
<dbReference type="AlphaFoldDB" id="E0TEZ2"/>
<feature type="region of interest" description="Disordered" evidence="1">
    <location>
        <begin position="38"/>
        <end position="76"/>
    </location>
</feature>
<keyword evidence="3" id="KW-1185">Reference proteome</keyword>
<feature type="compositionally biased region" description="Acidic residues" evidence="1">
    <location>
        <begin position="65"/>
        <end position="76"/>
    </location>
</feature>
<dbReference type="STRING" id="314260.PB2503_12184"/>
<protein>
    <submittedName>
        <fullName evidence="2">Uncharacterized protein</fullName>
    </submittedName>
</protein>
<organism evidence="2 3">
    <name type="scientific">Parvularcula bermudensis (strain ATCC BAA-594 / HTCC2503 / KCTC 12087)</name>
    <dbReference type="NCBI Taxonomy" id="314260"/>
    <lineage>
        <taxon>Bacteria</taxon>
        <taxon>Pseudomonadati</taxon>
        <taxon>Pseudomonadota</taxon>
        <taxon>Alphaproteobacteria</taxon>
        <taxon>Parvularculales</taxon>
        <taxon>Parvularculaceae</taxon>
        <taxon>Parvularcula</taxon>
    </lineage>
</organism>
<dbReference type="RefSeq" id="WP_013301453.1">
    <property type="nucleotide sequence ID" value="NC_014414.1"/>
</dbReference>